<name>A0AB34K2M9_PRYPA</name>
<feature type="region of interest" description="Disordered" evidence="1">
    <location>
        <begin position="581"/>
        <end position="620"/>
    </location>
</feature>
<dbReference type="AlphaFoldDB" id="A0AB34K2M9"/>
<keyword evidence="3" id="KW-1185">Reference proteome</keyword>
<accession>A0AB34K2M9</accession>
<evidence type="ECO:0000313" key="3">
    <source>
        <dbReference type="Proteomes" id="UP001515480"/>
    </source>
</evidence>
<comment type="caution">
    <text evidence="2">The sequence shown here is derived from an EMBL/GenBank/DDBJ whole genome shotgun (WGS) entry which is preliminary data.</text>
</comment>
<feature type="compositionally biased region" description="Basic and acidic residues" evidence="1">
    <location>
        <begin position="581"/>
        <end position="602"/>
    </location>
</feature>
<evidence type="ECO:0000313" key="2">
    <source>
        <dbReference type="EMBL" id="KAL1528738.1"/>
    </source>
</evidence>
<evidence type="ECO:0000256" key="1">
    <source>
        <dbReference type="SAM" id="MobiDB-lite"/>
    </source>
</evidence>
<feature type="compositionally biased region" description="Pro residues" evidence="1">
    <location>
        <begin position="29"/>
        <end position="40"/>
    </location>
</feature>
<proteinExistence type="predicted"/>
<dbReference type="Proteomes" id="UP001515480">
    <property type="component" value="Unassembled WGS sequence"/>
</dbReference>
<feature type="region of interest" description="Disordered" evidence="1">
    <location>
        <begin position="1"/>
        <end position="51"/>
    </location>
</feature>
<protein>
    <recommendedName>
        <fullName evidence="4">FACT complex subunit</fullName>
    </recommendedName>
</protein>
<dbReference type="EMBL" id="JBGBPQ010000002">
    <property type="protein sequence ID" value="KAL1528738.1"/>
    <property type="molecule type" value="Genomic_DNA"/>
</dbReference>
<organism evidence="2 3">
    <name type="scientific">Prymnesium parvum</name>
    <name type="common">Toxic golden alga</name>
    <dbReference type="NCBI Taxonomy" id="97485"/>
    <lineage>
        <taxon>Eukaryota</taxon>
        <taxon>Haptista</taxon>
        <taxon>Haptophyta</taxon>
        <taxon>Prymnesiophyceae</taxon>
        <taxon>Prymnesiales</taxon>
        <taxon>Prymnesiaceae</taxon>
        <taxon>Prymnesium</taxon>
    </lineage>
</organism>
<feature type="compositionally biased region" description="Acidic residues" evidence="1">
    <location>
        <begin position="1"/>
        <end position="11"/>
    </location>
</feature>
<sequence>MVVLSSDDEENPQPPAARARRTVSRPLAPLLPAPAPPRRAPGPKKDPPTDDSLCRAFLRARAADVPRRTFPLGAPRRETVRCGRAIKSQRAWEGLWPPLREILQNSVDHLGLASKGALHPAVALHREEAGGTTTLRFVCASVEVCRIVASRDMLQITQQYTFPLHPRTLDSGVEDASKRKGCAGGFGDGFKSAMAALLARPGGEASELRWQFFCGEREVNWTFTGAPRAAVATLAAARVLQVEIETREAAPGAPEGHVMVQTYGVKGVGDAFLSQAVRRFQVFWPRREAAPGVYVRGIWVKPPPVEGAVLSFWGELEVSGRERNDVEAEALLEATVRVLRRAERSAVRALLLPVREAGSEQTWLTRPSGSRFLNNLLALAPDFFRHEVFEFPKGALFVSKRTTQSQDPFIKWASDFLAQLGAPIFPLEPKANKHLFCEVSEEELEERCVAELLRTKEAPPQTVAVKASIDKIFAWLKVRQRFKVHFSSRVGVAFVSRRGGHAFLPVAPLTRGLLLRLLSAVQQKLETYDEAFTFVQQALFEVAVGGMSREVSAAEVEALLGRAGQVRTEAKAFLAAPVDRRREAAEKEKEAQKKKRGEEGGGKKGKKRRGEASSGGARAGLEEQIANSIRSMRHTASLQGGEFDADASDSAEACLKPASPLTAAQVCEGAGGGSLLADSASFALLAGGMGKAQQAHLKAAREAFARAQQLLCRAVPSLRDLLAQVVDAAYDGANSEYAGFCSGGRVVVNLFPLVAGLRPTATLPAETAHGVALTLCHELAHLSRPTDGHAAAWREANDALVHQLLLHCAPNPFAFAAGCRCRE</sequence>
<reference evidence="2 3" key="1">
    <citation type="journal article" date="2024" name="Science">
        <title>Giant polyketide synthase enzymes in the biosynthesis of giant marine polyether toxins.</title>
        <authorList>
            <person name="Fallon T.R."/>
            <person name="Shende V.V."/>
            <person name="Wierzbicki I.H."/>
            <person name="Pendleton A.L."/>
            <person name="Watervoot N.F."/>
            <person name="Auber R.P."/>
            <person name="Gonzalez D.J."/>
            <person name="Wisecaver J.H."/>
            <person name="Moore B.S."/>
        </authorList>
    </citation>
    <scope>NUCLEOTIDE SEQUENCE [LARGE SCALE GENOMIC DNA]</scope>
    <source>
        <strain evidence="2 3">12B1</strain>
    </source>
</reference>
<evidence type="ECO:0008006" key="4">
    <source>
        <dbReference type="Google" id="ProtNLM"/>
    </source>
</evidence>
<gene>
    <name evidence="2" type="ORF">AB1Y20_010070</name>
</gene>